<dbReference type="OrthoDB" id="7644846at2"/>
<feature type="transmembrane region" description="Helical" evidence="1">
    <location>
        <begin position="66"/>
        <end position="86"/>
    </location>
</feature>
<keyword evidence="1" id="KW-1133">Transmembrane helix</keyword>
<dbReference type="STRING" id="1387277.SAMN06295998_10139"/>
<protein>
    <recommendedName>
        <fullName evidence="4">5-aminolevulinate synthase</fullName>
    </recommendedName>
</protein>
<dbReference type="SUPFAM" id="SSF103481">
    <property type="entry name" value="Multidrug resistance efflux transporter EmrE"/>
    <property type="match status" value="1"/>
</dbReference>
<proteinExistence type="predicted"/>
<keyword evidence="1" id="KW-0472">Membrane</keyword>
<sequence length="110" mass="11300">MSQILIHPLTATLLVVGAAVGYAVATVGMKAASDGFTPVGISLGIIGFSIAFLAEIVLLRRADLSVIYIIIVAAETLLILAYASWIGEGLNLRQAFGATMVLGGLVAISL</sequence>
<dbReference type="EMBL" id="FWYD01000001">
    <property type="protein sequence ID" value="SMC40627.1"/>
    <property type="molecule type" value="Genomic_DNA"/>
</dbReference>
<gene>
    <name evidence="2" type="ORF">SAMN06295998_10139</name>
</gene>
<keyword evidence="1" id="KW-0812">Transmembrane</keyword>
<organism evidence="2 3">
    <name type="scientific">Primorskyibacter flagellatus</name>
    <dbReference type="NCBI Taxonomy" id="1387277"/>
    <lineage>
        <taxon>Bacteria</taxon>
        <taxon>Pseudomonadati</taxon>
        <taxon>Pseudomonadota</taxon>
        <taxon>Alphaproteobacteria</taxon>
        <taxon>Rhodobacterales</taxon>
        <taxon>Roseobacteraceae</taxon>
        <taxon>Primorskyibacter</taxon>
    </lineage>
</organism>
<accession>A0A1W1YWN9</accession>
<name>A0A1W1YWN9_9RHOB</name>
<feature type="transmembrane region" description="Helical" evidence="1">
    <location>
        <begin position="39"/>
        <end position="59"/>
    </location>
</feature>
<dbReference type="RefSeq" id="WP_084349805.1">
    <property type="nucleotide sequence ID" value="NZ_FWYD01000001.1"/>
</dbReference>
<dbReference type="InterPro" id="IPR037185">
    <property type="entry name" value="EmrE-like"/>
</dbReference>
<dbReference type="Gene3D" id="1.10.3730.20">
    <property type="match status" value="1"/>
</dbReference>
<evidence type="ECO:0000256" key="1">
    <source>
        <dbReference type="SAM" id="Phobius"/>
    </source>
</evidence>
<evidence type="ECO:0008006" key="4">
    <source>
        <dbReference type="Google" id="ProtNLM"/>
    </source>
</evidence>
<evidence type="ECO:0000313" key="3">
    <source>
        <dbReference type="Proteomes" id="UP000192330"/>
    </source>
</evidence>
<keyword evidence="3" id="KW-1185">Reference proteome</keyword>
<evidence type="ECO:0000313" key="2">
    <source>
        <dbReference type="EMBL" id="SMC40627.1"/>
    </source>
</evidence>
<dbReference type="Proteomes" id="UP000192330">
    <property type="component" value="Unassembled WGS sequence"/>
</dbReference>
<dbReference type="AlphaFoldDB" id="A0A1W1YWN9"/>
<reference evidence="2 3" key="1">
    <citation type="submission" date="2017-04" db="EMBL/GenBank/DDBJ databases">
        <authorList>
            <person name="Afonso C.L."/>
            <person name="Miller P.J."/>
            <person name="Scott M.A."/>
            <person name="Spackman E."/>
            <person name="Goraichik I."/>
            <person name="Dimitrov K.M."/>
            <person name="Suarez D.L."/>
            <person name="Swayne D.E."/>
        </authorList>
    </citation>
    <scope>NUCLEOTIDE SEQUENCE [LARGE SCALE GENOMIC DNA]</scope>
    <source>
        <strain evidence="2 3">CGMCC 1.12644</strain>
    </source>
</reference>